<dbReference type="InterPro" id="IPR017261">
    <property type="entry name" value="DNA_mismatch_repair_MutS/MSH"/>
</dbReference>
<dbReference type="InterPro" id="IPR045076">
    <property type="entry name" value="MutS"/>
</dbReference>
<dbReference type="InterPro" id="IPR027417">
    <property type="entry name" value="P-loop_NTPase"/>
</dbReference>
<keyword evidence="4 9" id="KW-0227">DNA damage</keyword>
<dbReference type="SUPFAM" id="SSF53150">
    <property type="entry name" value="DNA repair protein MutS, domain II"/>
    <property type="match status" value="1"/>
</dbReference>
<dbReference type="SUPFAM" id="SSF52540">
    <property type="entry name" value="P-loop containing nucleoside triphosphate hydrolases"/>
    <property type="match status" value="1"/>
</dbReference>
<dbReference type="SUPFAM" id="SSF55271">
    <property type="entry name" value="DNA repair protein MutS, domain I"/>
    <property type="match status" value="1"/>
</dbReference>
<accession>A0A328C5R3</accession>
<dbReference type="InterPro" id="IPR016151">
    <property type="entry name" value="DNA_mismatch_repair_MutS_N"/>
</dbReference>
<evidence type="ECO:0000256" key="11">
    <source>
        <dbReference type="SAM" id="MobiDB-lite"/>
    </source>
</evidence>
<dbReference type="FunFam" id="1.10.1420.10:FF:000007">
    <property type="entry name" value="DNA mismatch repair protein MutS"/>
    <property type="match status" value="1"/>
</dbReference>
<reference evidence="13 14" key="1">
    <citation type="submission" date="2018-05" db="EMBL/GenBank/DDBJ databases">
        <title>Lujinxingia marina gen. nov. sp. nov., a new facultative anaerobic member of the class Deltaproteobacteria, and proposal of Lujinxingaceae fam. nov.</title>
        <authorList>
            <person name="Li C.-M."/>
        </authorList>
    </citation>
    <scope>NUCLEOTIDE SEQUENCE [LARGE SCALE GENOMIC DNA]</scope>
    <source>
        <strain evidence="13 14">B210</strain>
    </source>
</reference>
<dbReference type="EMBL" id="QHKO01000003">
    <property type="protein sequence ID" value="RAL22829.1"/>
    <property type="molecule type" value="Genomic_DNA"/>
</dbReference>
<dbReference type="GO" id="GO:0005829">
    <property type="term" value="C:cytosol"/>
    <property type="evidence" value="ECO:0007669"/>
    <property type="project" value="TreeGrafter"/>
</dbReference>
<dbReference type="InterPro" id="IPR000432">
    <property type="entry name" value="DNA_mismatch_repair_MutS_C"/>
</dbReference>
<evidence type="ECO:0000256" key="6">
    <source>
        <dbReference type="ARBA" id="ARBA00023125"/>
    </source>
</evidence>
<evidence type="ECO:0000256" key="10">
    <source>
        <dbReference type="RuleBase" id="RU003756"/>
    </source>
</evidence>
<protein>
    <recommendedName>
        <fullName evidence="2 9">DNA mismatch repair protein MutS</fullName>
    </recommendedName>
</protein>
<dbReference type="GO" id="GO:0005524">
    <property type="term" value="F:ATP binding"/>
    <property type="evidence" value="ECO:0007669"/>
    <property type="project" value="UniProtKB-UniRule"/>
</dbReference>
<evidence type="ECO:0000313" key="13">
    <source>
        <dbReference type="EMBL" id="RAL22829.1"/>
    </source>
</evidence>
<dbReference type="NCBIfam" id="NF003810">
    <property type="entry name" value="PRK05399.1"/>
    <property type="match status" value="1"/>
</dbReference>
<dbReference type="SMART" id="SM00533">
    <property type="entry name" value="MUTSd"/>
    <property type="match status" value="1"/>
</dbReference>
<dbReference type="SUPFAM" id="SSF48334">
    <property type="entry name" value="DNA repair protein MutS, domain III"/>
    <property type="match status" value="1"/>
</dbReference>
<dbReference type="InterPro" id="IPR036678">
    <property type="entry name" value="MutS_con_dom_sf"/>
</dbReference>
<comment type="function">
    <text evidence="8 9">This protein is involved in the repair of mismatches in DNA. It is possible that it carries out the mismatch recognition step. This protein has a weak ATPase activity.</text>
</comment>
<dbReference type="GO" id="GO:0003684">
    <property type="term" value="F:damaged DNA binding"/>
    <property type="evidence" value="ECO:0007669"/>
    <property type="project" value="UniProtKB-UniRule"/>
</dbReference>
<evidence type="ECO:0000256" key="2">
    <source>
        <dbReference type="ARBA" id="ARBA00021982"/>
    </source>
</evidence>
<dbReference type="PIRSF" id="PIRSF037677">
    <property type="entry name" value="DNA_mis_repair_Msh6"/>
    <property type="match status" value="1"/>
</dbReference>
<dbReference type="InterPro" id="IPR007861">
    <property type="entry name" value="DNA_mismatch_repair_MutS_clamp"/>
</dbReference>
<dbReference type="RefSeq" id="WP_111729357.1">
    <property type="nucleotide sequence ID" value="NZ_QHKO01000003.1"/>
</dbReference>
<feature type="region of interest" description="Disordered" evidence="11">
    <location>
        <begin position="825"/>
        <end position="871"/>
    </location>
</feature>
<evidence type="ECO:0000256" key="1">
    <source>
        <dbReference type="ARBA" id="ARBA00006271"/>
    </source>
</evidence>
<dbReference type="InterPro" id="IPR007696">
    <property type="entry name" value="DNA_mismatch_repair_MutS_core"/>
</dbReference>
<comment type="caution">
    <text evidence="13">The sequence shown here is derived from an EMBL/GenBank/DDBJ whole genome shotgun (WGS) entry which is preliminary data.</text>
</comment>
<dbReference type="Proteomes" id="UP000249169">
    <property type="component" value="Unassembled WGS sequence"/>
</dbReference>
<keyword evidence="5 9" id="KW-0067">ATP-binding</keyword>
<dbReference type="PANTHER" id="PTHR11361">
    <property type="entry name" value="DNA MISMATCH REPAIR PROTEIN MUTS FAMILY MEMBER"/>
    <property type="match status" value="1"/>
</dbReference>
<evidence type="ECO:0000256" key="5">
    <source>
        <dbReference type="ARBA" id="ARBA00022840"/>
    </source>
</evidence>
<dbReference type="OrthoDB" id="9802448at2"/>
<evidence type="ECO:0000256" key="8">
    <source>
        <dbReference type="ARBA" id="ARBA00024647"/>
    </source>
</evidence>
<dbReference type="Gene3D" id="3.30.420.110">
    <property type="entry name" value="MutS, connector domain"/>
    <property type="match status" value="1"/>
</dbReference>
<evidence type="ECO:0000259" key="12">
    <source>
        <dbReference type="PROSITE" id="PS00486"/>
    </source>
</evidence>
<dbReference type="GO" id="GO:0030983">
    <property type="term" value="F:mismatched DNA binding"/>
    <property type="evidence" value="ECO:0007669"/>
    <property type="project" value="InterPro"/>
</dbReference>
<name>A0A328C5R3_9DELT</name>
<dbReference type="Pfam" id="PF05188">
    <property type="entry name" value="MutS_II"/>
    <property type="match status" value="1"/>
</dbReference>
<dbReference type="InterPro" id="IPR036187">
    <property type="entry name" value="DNA_mismatch_repair_MutS_sf"/>
</dbReference>
<dbReference type="FunFam" id="3.40.1170.10:FF:000001">
    <property type="entry name" value="DNA mismatch repair protein MutS"/>
    <property type="match status" value="1"/>
</dbReference>
<comment type="similarity">
    <text evidence="1 9 10">Belongs to the DNA mismatch repair MutS family.</text>
</comment>
<dbReference type="PROSITE" id="PS00486">
    <property type="entry name" value="DNA_MISMATCH_REPAIR_2"/>
    <property type="match status" value="1"/>
</dbReference>
<dbReference type="Pfam" id="PF00488">
    <property type="entry name" value="MutS_V"/>
    <property type="match status" value="1"/>
</dbReference>
<dbReference type="HAMAP" id="MF_00096">
    <property type="entry name" value="MutS"/>
    <property type="match status" value="1"/>
</dbReference>
<keyword evidence="6 9" id="KW-0238">DNA-binding</keyword>
<dbReference type="Pfam" id="PF01624">
    <property type="entry name" value="MutS_I"/>
    <property type="match status" value="1"/>
</dbReference>
<dbReference type="Gene3D" id="3.40.1170.10">
    <property type="entry name" value="DNA repair protein MutS, domain I"/>
    <property type="match status" value="1"/>
</dbReference>
<dbReference type="GO" id="GO:0140664">
    <property type="term" value="F:ATP-dependent DNA damage sensor activity"/>
    <property type="evidence" value="ECO:0007669"/>
    <property type="project" value="InterPro"/>
</dbReference>
<dbReference type="SMART" id="SM00534">
    <property type="entry name" value="MUTSac"/>
    <property type="match status" value="1"/>
</dbReference>
<evidence type="ECO:0000256" key="9">
    <source>
        <dbReference type="HAMAP-Rule" id="MF_00096"/>
    </source>
</evidence>
<evidence type="ECO:0000256" key="3">
    <source>
        <dbReference type="ARBA" id="ARBA00022741"/>
    </source>
</evidence>
<organism evidence="13 14">
    <name type="scientific">Lujinxingia litoralis</name>
    <dbReference type="NCBI Taxonomy" id="2211119"/>
    <lineage>
        <taxon>Bacteria</taxon>
        <taxon>Deltaproteobacteria</taxon>
        <taxon>Bradymonadales</taxon>
        <taxon>Lujinxingiaceae</taxon>
        <taxon>Lujinxingia</taxon>
    </lineage>
</organism>
<keyword evidence="7 9" id="KW-0234">DNA repair</keyword>
<dbReference type="InterPro" id="IPR007860">
    <property type="entry name" value="DNA_mmatch_repair_MutS_con_dom"/>
</dbReference>
<dbReference type="Pfam" id="PF05192">
    <property type="entry name" value="MutS_III"/>
    <property type="match status" value="1"/>
</dbReference>
<dbReference type="FunFam" id="3.40.50.300:FF:000870">
    <property type="entry name" value="MutS protein homolog 4"/>
    <property type="match status" value="1"/>
</dbReference>
<dbReference type="Gene3D" id="3.40.50.300">
    <property type="entry name" value="P-loop containing nucleotide triphosphate hydrolases"/>
    <property type="match status" value="1"/>
</dbReference>
<dbReference type="CDD" id="cd03284">
    <property type="entry name" value="ABC_MutS1"/>
    <property type="match status" value="1"/>
</dbReference>
<dbReference type="GO" id="GO:0006298">
    <property type="term" value="P:mismatch repair"/>
    <property type="evidence" value="ECO:0007669"/>
    <property type="project" value="UniProtKB-UniRule"/>
</dbReference>
<proteinExistence type="inferred from homology"/>
<keyword evidence="14" id="KW-1185">Reference proteome</keyword>
<dbReference type="NCBIfam" id="TIGR01070">
    <property type="entry name" value="mutS1"/>
    <property type="match status" value="1"/>
</dbReference>
<evidence type="ECO:0000256" key="7">
    <source>
        <dbReference type="ARBA" id="ARBA00023204"/>
    </source>
</evidence>
<dbReference type="AlphaFoldDB" id="A0A328C5R3"/>
<gene>
    <name evidence="9" type="primary">mutS</name>
    <name evidence="13" type="ORF">DL240_08015</name>
</gene>
<dbReference type="PANTHER" id="PTHR11361:SF34">
    <property type="entry name" value="DNA MISMATCH REPAIR PROTEIN MSH1, MITOCHONDRIAL"/>
    <property type="match status" value="1"/>
</dbReference>
<feature type="domain" description="DNA mismatch repair proteins mutS family" evidence="12">
    <location>
        <begin position="716"/>
        <end position="732"/>
    </location>
</feature>
<keyword evidence="3 9" id="KW-0547">Nucleotide-binding</keyword>
<feature type="binding site" evidence="9">
    <location>
        <begin position="642"/>
        <end position="649"/>
    </location>
    <ligand>
        <name>ATP</name>
        <dbReference type="ChEBI" id="CHEBI:30616"/>
    </ligand>
</feature>
<dbReference type="Pfam" id="PF05190">
    <property type="entry name" value="MutS_IV"/>
    <property type="match status" value="1"/>
</dbReference>
<evidence type="ECO:0000256" key="4">
    <source>
        <dbReference type="ARBA" id="ARBA00022763"/>
    </source>
</evidence>
<dbReference type="InterPro" id="IPR007695">
    <property type="entry name" value="DNA_mismatch_repair_MutS-lik_N"/>
</dbReference>
<sequence>MKLTPMLQQYLDVKARYPDAILFFRLGDFYEMFFEDAQVVAREVGLTLTARSKGPDAVPMAGMPYHSSQTYITQLIEKGFSVAICEQIEDPKDASGIVKRDVVRVVTPGVQHDSENLDARAPNYLAAAFFSPEATASSPVGLAYLDVTTGDFRATELRDLGELLSELDRAEARELLVPESGHALLLPHVERLGGVFLRPRTPDAFALDALRERLGAGVRLADDLAADGYFLSADDIDVFFKSARDFGFMSPGLIEGAISALLNYLIDTQRGVSSIIQRLSPYRAHSFLVIDESTKANLELTQTLMGGKRTGSLLSIIDRTMTAMGGRRLRHWLNYPLVDPKRIGERLDAVEHLVRSPALRADLRQALDEVYDIERLCGRVSAGTANARDLKSLHATLALIPGIARLLTGTPAPLIQALATRLDPCTELCAHIARALVDEPPTQLTEGGLFKKGYHAELDELLDLSNNGKDWMLRFEREERERTGISSLKIKYNKVFGYYIEVTRANLDLVPERYIRKQTLANAERYFVPELKEQEERILGANDRRKTLEYQLFERLRHEVGTHLGRLLKSADMLADLDVLSGLAELAQRRDYTRPTLDHGTLLQIEDGRHPVVETTLEAGERFVPNSVTIDSAGGRLLLITGPNMAGKSTIIRQVALITLLAQMGSFVPAKRAHIGVVDKLFSRVGASDNLARGQSTFMVEMTETAHILNNATERSLIILDEIGRGTATFDGLSIAWAVAEHLHDTIRARTMFATHYHELTELVRTLDGVVNLSVAVKEWQEDIIFLRKLVEGQANRSYGVQVGRLAGLPPAVVERATRVLENLEAGQFDEMGLPTPGRDPESSPRPTRRHNPDQMTLFHAGSGPELSPEERQTLERLRELDTNALTPLEALNTLHALVQTLSEGAR</sequence>
<dbReference type="Gene3D" id="1.10.1420.10">
    <property type="match status" value="2"/>
</dbReference>
<evidence type="ECO:0000313" key="14">
    <source>
        <dbReference type="Proteomes" id="UP000249169"/>
    </source>
</evidence>
<dbReference type="InterPro" id="IPR005748">
    <property type="entry name" value="DNA_mismatch_repair_MutS"/>
</dbReference>